<evidence type="ECO:0000259" key="3">
    <source>
        <dbReference type="PROSITE" id="PS50157"/>
    </source>
</evidence>
<keyword evidence="1" id="KW-0863">Zinc-finger</keyword>
<evidence type="ECO:0000313" key="4">
    <source>
        <dbReference type="EMBL" id="CAL5131349.1"/>
    </source>
</evidence>
<organism evidence="4 5">
    <name type="scientific">Calicophoron daubneyi</name>
    <name type="common">Rumen fluke</name>
    <name type="synonym">Paramphistomum daubneyi</name>
    <dbReference type="NCBI Taxonomy" id="300641"/>
    <lineage>
        <taxon>Eukaryota</taxon>
        <taxon>Metazoa</taxon>
        <taxon>Spiralia</taxon>
        <taxon>Lophotrochozoa</taxon>
        <taxon>Platyhelminthes</taxon>
        <taxon>Trematoda</taxon>
        <taxon>Digenea</taxon>
        <taxon>Plagiorchiida</taxon>
        <taxon>Pronocephalata</taxon>
        <taxon>Paramphistomoidea</taxon>
        <taxon>Paramphistomidae</taxon>
        <taxon>Calicophoron</taxon>
    </lineage>
</organism>
<dbReference type="EMBL" id="CAXLJL010000090">
    <property type="protein sequence ID" value="CAL5131349.1"/>
    <property type="molecule type" value="Genomic_DNA"/>
</dbReference>
<keyword evidence="1" id="KW-0479">Metal-binding</keyword>
<comment type="caution">
    <text evidence="4">The sequence shown here is derived from an EMBL/GenBank/DDBJ whole genome shotgun (WGS) entry which is preliminary data.</text>
</comment>
<feature type="region of interest" description="Disordered" evidence="2">
    <location>
        <begin position="179"/>
        <end position="202"/>
    </location>
</feature>
<feature type="domain" description="C2H2-type" evidence="3">
    <location>
        <begin position="144"/>
        <end position="169"/>
    </location>
</feature>
<dbReference type="GO" id="GO:0008270">
    <property type="term" value="F:zinc ion binding"/>
    <property type="evidence" value="ECO:0007669"/>
    <property type="project" value="UniProtKB-KW"/>
</dbReference>
<evidence type="ECO:0000256" key="1">
    <source>
        <dbReference type="PROSITE-ProRule" id="PRU00042"/>
    </source>
</evidence>
<evidence type="ECO:0000313" key="5">
    <source>
        <dbReference type="Proteomes" id="UP001497525"/>
    </source>
</evidence>
<dbReference type="InterPro" id="IPR013087">
    <property type="entry name" value="Znf_C2H2_type"/>
</dbReference>
<accession>A0AAV2T2H6</accession>
<name>A0AAV2T2H6_CALDB</name>
<protein>
    <recommendedName>
        <fullName evidence="3">C2H2-type domain-containing protein</fullName>
    </recommendedName>
</protein>
<dbReference type="PROSITE" id="PS00028">
    <property type="entry name" value="ZINC_FINGER_C2H2_1"/>
    <property type="match status" value="2"/>
</dbReference>
<gene>
    <name evidence="4" type="ORF">CDAUBV1_LOCUS3771</name>
</gene>
<proteinExistence type="predicted"/>
<dbReference type="Proteomes" id="UP001497525">
    <property type="component" value="Unassembled WGS sequence"/>
</dbReference>
<dbReference type="Pfam" id="PF00096">
    <property type="entry name" value="zf-C2H2"/>
    <property type="match status" value="1"/>
</dbReference>
<reference evidence="4" key="1">
    <citation type="submission" date="2024-06" db="EMBL/GenBank/DDBJ databases">
        <authorList>
            <person name="Liu X."/>
            <person name="Lenzi L."/>
            <person name="Haldenby T S."/>
            <person name="Uol C."/>
        </authorList>
    </citation>
    <scope>NUCLEOTIDE SEQUENCE</scope>
</reference>
<feature type="compositionally biased region" description="Basic and acidic residues" evidence="2">
    <location>
        <begin position="179"/>
        <end position="190"/>
    </location>
</feature>
<dbReference type="AlphaFoldDB" id="A0AAV2T2H6"/>
<dbReference type="SMART" id="SM00355">
    <property type="entry name" value="ZnF_C2H2"/>
    <property type="match status" value="3"/>
</dbReference>
<keyword evidence="1" id="KW-0862">Zinc</keyword>
<sequence>MKMRIRNISATIQTKRLRLWKRIQRAHTLAGDILVSKIVTGRMGRKPAHTKSWLRQIEQDMRDLGIRDIGTWNSRKPSHDPDYRPRLLGERDRNLECPNEHCKRKFATIKEMNRHVREDHTMSQVGVNKPRDRRDSQMELTEKFRCPIRDCYKSYKTRGWLERHIRECHPTYEGMKAGEDKVGNRQKEGDATPTNAQGEEKATTQACPYPNCNKILPTWKGIVNHCYRVHRWSAITKQAVRPRTTHAIS</sequence>
<dbReference type="PROSITE" id="PS50157">
    <property type="entry name" value="ZINC_FINGER_C2H2_2"/>
    <property type="match status" value="2"/>
</dbReference>
<feature type="domain" description="C2H2-type" evidence="3">
    <location>
        <begin position="95"/>
        <end position="125"/>
    </location>
</feature>
<dbReference type="Gene3D" id="3.30.160.60">
    <property type="entry name" value="Classic Zinc Finger"/>
    <property type="match status" value="1"/>
</dbReference>
<evidence type="ECO:0000256" key="2">
    <source>
        <dbReference type="SAM" id="MobiDB-lite"/>
    </source>
</evidence>